<gene>
    <name evidence="1" type="ORF">DPMN_122201</name>
    <name evidence="2" type="ORF">DPMN_122241</name>
</gene>
<comment type="caution">
    <text evidence="1">The sequence shown here is derived from an EMBL/GenBank/DDBJ whole genome shotgun (WGS) entry which is preliminary data.</text>
</comment>
<organism evidence="1 3">
    <name type="scientific">Dreissena polymorpha</name>
    <name type="common">Zebra mussel</name>
    <name type="synonym">Mytilus polymorpha</name>
    <dbReference type="NCBI Taxonomy" id="45954"/>
    <lineage>
        <taxon>Eukaryota</taxon>
        <taxon>Metazoa</taxon>
        <taxon>Spiralia</taxon>
        <taxon>Lophotrochozoa</taxon>
        <taxon>Mollusca</taxon>
        <taxon>Bivalvia</taxon>
        <taxon>Autobranchia</taxon>
        <taxon>Heteroconchia</taxon>
        <taxon>Euheterodonta</taxon>
        <taxon>Imparidentia</taxon>
        <taxon>Neoheterodontei</taxon>
        <taxon>Myida</taxon>
        <taxon>Dreissenoidea</taxon>
        <taxon>Dreissenidae</taxon>
        <taxon>Dreissena</taxon>
    </lineage>
</organism>
<dbReference type="EMBL" id="JAIWYP010000005">
    <property type="protein sequence ID" value="KAH3820495.1"/>
    <property type="molecule type" value="Genomic_DNA"/>
</dbReference>
<reference evidence="1" key="1">
    <citation type="journal article" date="2019" name="bioRxiv">
        <title>The Genome of the Zebra Mussel, Dreissena polymorpha: A Resource for Invasive Species Research.</title>
        <authorList>
            <person name="McCartney M.A."/>
            <person name="Auch B."/>
            <person name="Kono T."/>
            <person name="Mallez S."/>
            <person name="Zhang Y."/>
            <person name="Obille A."/>
            <person name="Becker A."/>
            <person name="Abrahante J.E."/>
            <person name="Garbe J."/>
            <person name="Badalamenti J.P."/>
            <person name="Herman A."/>
            <person name="Mangelson H."/>
            <person name="Liachko I."/>
            <person name="Sullivan S."/>
            <person name="Sone E.D."/>
            <person name="Koren S."/>
            <person name="Silverstein K.A.T."/>
            <person name="Beckman K.B."/>
            <person name="Gohl D.M."/>
        </authorList>
    </citation>
    <scope>NUCLEOTIDE SEQUENCE</scope>
    <source>
        <strain evidence="1">Duluth1</strain>
        <tissue evidence="1">Whole animal</tissue>
    </source>
</reference>
<protein>
    <submittedName>
        <fullName evidence="1">Uncharacterized protein</fullName>
    </submittedName>
</protein>
<dbReference type="Proteomes" id="UP000828390">
    <property type="component" value="Unassembled WGS sequence"/>
</dbReference>
<evidence type="ECO:0000313" key="2">
    <source>
        <dbReference type="EMBL" id="KAH3820495.1"/>
    </source>
</evidence>
<evidence type="ECO:0000313" key="3">
    <source>
        <dbReference type="Proteomes" id="UP000828390"/>
    </source>
</evidence>
<name>A0A9D4GS17_DREPO</name>
<dbReference type="AlphaFoldDB" id="A0A9D4GS17"/>
<reference evidence="1" key="2">
    <citation type="submission" date="2020-11" db="EMBL/GenBank/DDBJ databases">
        <authorList>
            <person name="McCartney M.A."/>
            <person name="Auch B."/>
            <person name="Kono T."/>
            <person name="Mallez S."/>
            <person name="Becker A."/>
            <person name="Gohl D.M."/>
            <person name="Silverstein K.A.T."/>
            <person name="Koren S."/>
            <person name="Bechman K.B."/>
            <person name="Herman A."/>
            <person name="Abrahante J.E."/>
            <person name="Garbe J."/>
        </authorList>
    </citation>
    <scope>NUCLEOTIDE SEQUENCE</scope>
    <source>
        <strain evidence="1">Duluth1</strain>
        <tissue evidence="1">Whole animal</tissue>
    </source>
</reference>
<proteinExistence type="predicted"/>
<evidence type="ECO:0000313" key="1">
    <source>
        <dbReference type="EMBL" id="KAH3820455.1"/>
    </source>
</evidence>
<keyword evidence="3" id="KW-1185">Reference proteome</keyword>
<dbReference type="EMBL" id="JAIWYP010000005">
    <property type="protein sequence ID" value="KAH3820455.1"/>
    <property type="molecule type" value="Genomic_DNA"/>
</dbReference>
<accession>A0A9D4GS17</accession>
<sequence length="51" mass="5587">MVPTFDRSGNIPMDCLYGLDDDTEGALAINILPLVVQKCGRKTALTAYTER</sequence>